<evidence type="ECO:0000313" key="2">
    <source>
        <dbReference type="Proteomes" id="UP001157502"/>
    </source>
</evidence>
<keyword evidence="2" id="KW-1185">Reference proteome</keyword>
<organism evidence="1 2">
    <name type="scientific">Dallia pectoralis</name>
    <name type="common">Alaska blackfish</name>
    <dbReference type="NCBI Taxonomy" id="75939"/>
    <lineage>
        <taxon>Eukaryota</taxon>
        <taxon>Metazoa</taxon>
        <taxon>Chordata</taxon>
        <taxon>Craniata</taxon>
        <taxon>Vertebrata</taxon>
        <taxon>Euteleostomi</taxon>
        <taxon>Actinopterygii</taxon>
        <taxon>Neopterygii</taxon>
        <taxon>Teleostei</taxon>
        <taxon>Protacanthopterygii</taxon>
        <taxon>Esociformes</taxon>
        <taxon>Umbridae</taxon>
        <taxon>Dallia</taxon>
    </lineage>
</organism>
<sequence>MIRCDIPCQDSFECSLFLADAQTLPATPKDTQDPCGCSRRVSSAVAAVVSEPLVRKKDTGTDCSIVAPKEAWR</sequence>
<name>A0ACC2F5H8_DALPE</name>
<dbReference type="EMBL" id="CM055761">
    <property type="protein sequence ID" value="KAJ7986609.1"/>
    <property type="molecule type" value="Genomic_DNA"/>
</dbReference>
<comment type="caution">
    <text evidence="1">The sequence shown here is derived from an EMBL/GenBank/DDBJ whole genome shotgun (WGS) entry which is preliminary data.</text>
</comment>
<dbReference type="Proteomes" id="UP001157502">
    <property type="component" value="Chromosome 34"/>
</dbReference>
<accession>A0ACC2F5H8</accession>
<proteinExistence type="predicted"/>
<protein>
    <submittedName>
        <fullName evidence="1">Uncharacterized protein</fullName>
    </submittedName>
</protein>
<reference evidence="1" key="1">
    <citation type="submission" date="2021-05" db="EMBL/GenBank/DDBJ databases">
        <authorList>
            <person name="Pan Q."/>
            <person name="Jouanno E."/>
            <person name="Zahm M."/>
            <person name="Klopp C."/>
            <person name="Cabau C."/>
            <person name="Louis A."/>
            <person name="Berthelot C."/>
            <person name="Parey E."/>
            <person name="Roest Crollius H."/>
            <person name="Montfort J."/>
            <person name="Robinson-Rechavi M."/>
            <person name="Bouchez O."/>
            <person name="Lampietro C."/>
            <person name="Lopez Roques C."/>
            <person name="Donnadieu C."/>
            <person name="Postlethwait J."/>
            <person name="Bobe J."/>
            <person name="Dillon D."/>
            <person name="Chandos A."/>
            <person name="von Hippel F."/>
            <person name="Guiguen Y."/>
        </authorList>
    </citation>
    <scope>NUCLEOTIDE SEQUENCE</scope>
    <source>
        <strain evidence="1">YG-Jan2019</strain>
    </source>
</reference>
<evidence type="ECO:0000313" key="1">
    <source>
        <dbReference type="EMBL" id="KAJ7986609.1"/>
    </source>
</evidence>
<gene>
    <name evidence="1" type="ORF">DPEC_G00341650</name>
</gene>